<feature type="transmembrane region" description="Helical" evidence="1">
    <location>
        <begin position="68"/>
        <end position="91"/>
    </location>
</feature>
<name>A0A7L4ZGH5_9FLAO</name>
<feature type="transmembrane region" description="Helical" evidence="1">
    <location>
        <begin position="98"/>
        <end position="118"/>
    </location>
</feature>
<feature type="transmembrane region" description="Helical" evidence="1">
    <location>
        <begin position="27"/>
        <end position="48"/>
    </location>
</feature>
<protein>
    <submittedName>
        <fullName evidence="2">Uncharacterized protein</fullName>
    </submittedName>
</protein>
<keyword evidence="1" id="KW-0812">Transmembrane</keyword>
<keyword evidence="3" id="KW-1185">Reference proteome</keyword>
<dbReference type="OrthoDB" id="1446731at2"/>
<evidence type="ECO:0000313" key="2">
    <source>
        <dbReference type="EMBL" id="QHI35024.1"/>
    </source>
</evidence>
<evidence type="ECO:0000256" key="1">
    <source>
        <dbReference type="SAM" id="Phobius"/>
    </source>
</evidence>
<sequence>MKTTHTKQNKDSKKLKSNQETWSKKRIFIDSIIVFFVAISPFVAYSYLAAPEGETWDIGVYTFTKNGFSSVNIAIWLYVSKLIPLYLLIFWFITCKHWWYHIILVPITLFGFQLFAALSKGSNIIDENESLWVIIVLMVIAPIVYLMRLRLYDKYVLGIDLQKIDAELEEYERKEKEAENKIEIK</sequence>
<keyword evidence="1" id="KW-1133">Transmembrane helix</keyword>
<proteinExistence type="predicted"/>
<accession>A0A7L4ZGH5</accession>
<dbReference type="RefSeq" id="WP_160127802.1">
    <property type="nucleotide sequence ID" value="NZ_CP019288.1"/>
</dbReference>
<dbReference type="Proteomes" id="UP000464657">
    <property type="component" value="Chromosome"/>
</dbReference>
<dbReference type="EMBL" id="CP019288">
    <property type="protein sequence ID" value="QHI35024.1"/>
    <property type="molecule type" value="Genomic_DNA"/>
</dbReference>
<dbReference type="KEGG" id="kan:IMCC3317_03700"/>
<evidence type="ECO:0000313" key="3">
    <source>
        <dbReference type="Proteomes" id="UP000464657"/>
    </source>
</evidence>
<organism evidence="2 3">
    <name type="scientific">Kordia antarctica</name>
    <dbReference type="NCBI Taxonomy" id="1218801"/>
    <lineage>
        <taxon>Bacteria</taxon>
        <taxon>Pseudomonadati</taxon>
        <taxon>Bacteroidota</taxon>
        <taxon>Flavobacteriia</taxon>
        <taxon>Flavobacteriales</taxon>
        <taxon>Flavobacteriaceae</taxon>
        <taxon>Kordia</taxon>
    </lineage>
</organism>
<reference evidence="2 3" key="1">
    <citation type="journal article" date="2013" name="Int. J. Syst. Evol. Microbiol.">
        <title>Kordia antarctica sp. nov., isolated from Antarctic seawater.</title>
        <authorList>
            <person name="Baek K."/>
            <person name="Choi A."/>
            <person name="Kang I."/>
            <person name="Lee K."/>
            <person name="Cho J.C."/>
        </authorList>
    </citation>
    <scope>NUCLEOTIDE SEQUENCE [LARGE SCALE GENOMIC DNA]</scope>
    <source>
        <strain evidence="2 3">IMCC3317</strain>
    </source>
</reference>
<gene>
    <name evidence="2" type="ORF">IMCC3317_03700</name>
</gene>
<feature type="transmembrane region" description="Helical" evidence="1">
    <location>
        <begin position="130"/>
        <end position="147"/>
    </location>
</feature>
<keyword evidence="1" id="KW-0472">Membrane</keyword>
<dbReference type="AlphaFoldDB" id="A0A7L4ZGH5"/>